<sequence>MWKPKKREEREQREKRARRRRRPVESLPLELCDLCAVTFPVDEAVRGYVPDSSYVHPTHDWFDGLRPVITCSDAHLEVIRDRYRLRPFVQEEFWAAKIERALSGDTPVLTMEQLGCRTGLQAPEIRRGIAWHNEHRGEETPH</sequence>
<evidence type="ECO:0000313" key="1">
    <source>
        <dbReference type="EMBL" id="MER6981357.1"/>
    </source>
</evidence>
<organism evidence="1 2">
    <name type="scientific">Streptomyces carpinensis</name>
    <dbReference type="NCBI Taxonomy" id="66369"/>
    <lineage>
        <taxon>Bacteria</taxon>
        <taxon>Bacillati</taxon>
        <taxon>Actinomycetota</taxon>
        <taxon>Actinomycetes</taxon>
        <taxon>Kitasatosporales</taxon>
        <taxon>Streptomycetaceae</taxon>
        <taxon>Streptomyces</taxon>
    </lineage>
</organism>
<protein>
    <submittedName>
        <fullName evidence="1">Uncharacterized protein</fullName>
    </submittedName>
</protein>
<dbReference type="EMBL" id="JBEPCU010000747">
    <property type="protein sequence ID" value="MER6981357.1"/>
    <property type="molecule type" value="Genomic_DNA"/>
</dbReference>
<dbReference type="RefSeq" id="WP_086722959.1">
    <property type="nucleotide sequence ID" value="NZ_MUBM01000017.1"/>
</dbReference>
<dbReference type="Proteomes" id="UP001458415">
    <property type="component" value="Unassembled WGS sequence"/>
</dbReference>
<keyword evidence="2" id="KW-1185">Reference proteome</keyword>
<proteinExistence type="predicted"/>
<name>A0ABV1WB12_9ACTN</name>
<comment type="caution">
    <text evidence="1">The sequence shown here is derived from an EMBL/GenBank/DDBJ whole genome shotgun (WGS) entry which is preliminary data.</text>
</comment>
<gene>
    <name evidence="1" type="ORF">ABT317_31385</name>
</gene>
<evidence type="ECO:0000313" key="2">
    <source>
        <dbReference type="Proteomes" id="UP001458415"/>
    </source>
</evidence>
<accession>A0ABV1WB12</accession>
<reference evidence="1 2" key="1">
    <citation type="submission" date="2024-06" db="EMBL/GenBank/DDBJ databases">
        <title>The Natural Products Discovery Center: Release of the First 8490 Sequenced Strains for Exploring Actinobacteria Biosynthetic Diversity.</title>
        <authorList>
            <person name="Kalkreuter E."/>
            <person name="Kautsar S.A."/>
            <person name="Yang D."/>
            <person name="Bader C.D."/>
            <person name="Teijaro C.N."/>
            <person name="Fluegel L."/>
            <person name="Davis C.M."/>
            <person name="Simpson J.R."/>
            <person name="Lauterbach L."/>
            <person name="Steele A.D."/>
            <person name="Gui C."/>
            <person name="Meng S."/>
            <person name="Li G."/>
            <person name="Viehrig K."/>
            <person name="Ye F."/>
            <person name="Su P."/>
            <person name="Kiefer A.F."/>
            <person name="Nichols A."/>
            <person name="Cepeda A.J."/>
            <person name="Yan W."/>
            <person name="Fan B."/>
            <person name="Jiang Y."/>
            <person name="Adhikari A."/>
            <person name="Zheng C.-J."/>
            <person name="Schuster L."/>
            <person name="Cowan T.M."/>
            <person name="Smanski M.J."/>
            <person name="Chevrette M.G."/>
            <person name="De Carvalho L.P.S."/>
            <person name="Shen B."/>
        </authorList>
    </citation>
    <scope>NUCLEOTIDE SEQUENCE [LARGE SCALE GENOMIC DNA]</scope>
    <source>
        <strain evidence="1 2">NPDC000634</strain>
    </source>
</reference>